<reference evidence="1" key="1">
    <citation type="submission" date="2020-08" db="EMBL/GenBank/DDBJ databases">
        <title>Multicomponent nature underlies the extraordinary mechanical properties of spider dragline silk.</title>
        <authorList>
            <person name="Kono N."/>
            <person name="Nakamura H."/>
            <person name="Mori M."/>
            <person name="Yoshida Y."/>
            <person name="Ohtoshi R."/>
            <person name="Malay A.D."/>
            <person name="Moran D.A.P."/>
            <person name="Tomita M."/>
            <person name="Numata K."/>
            <person name="Arakawa K."/>
        </authorList>
    </citation>
    <scope>NUCLEOTIDE SEQUENCE</scope>
</reference>
<comment type="caution">
    <text evidence="1">The sequence shown here is derived from an EMBL/GenBank/DDBJ whole genome shotgun (WGS) entry which is preliminary data.</text>
</comment>
<name>A0A8X6RFL0_TRICX</name>
<keyword evidence="2" id="KW-1185">Reference proteome</keyword>
<protein>
    <submittedName>
        <fullName evidence="1">Transposable element Tcb2 transposase</fullName>
    </submittedName>
</protein>
<gene>
    <name evidence="1" type="primary">TCB2_403</name>
    <name evidence="1" type="ORF">TNCV_1247291</name>
</gene>
<sequence length="191" mass="21746">MQQNHPDNVCEELTYLILKFGYLSVFFSPETPPSWAYVENGDTLERIGLNTDSLRTFKWREPGIHHLSSNVHEIDNYAGRGLMVWPGIMFDFCTPVLVSERGSVTGVRHRNEGLKPYVCLFRGACGSKFILMDGNLRLHNTLLVVEFLESEDISSMDWPAPSPDFNPVEHVWDTLGRAIVTRNLPPKPSRK</sequence>
<dbReference type="InterPro" id="IPR036397">
    <property type="entry name" value="RNaseH_sf"/>
</dbReference>
<proteinExistence type="predicted"/>
<organism evidence="1 2">
    <name type="scientific">Trichonephila clavipes</name>
    <name type="common">Golden silk orbweaver</name>
    <name type="synonym">Nephila clavipes</name>
    <dbReference type="NCBI Taxonomy" id="2585209"/>
    <lineage>
        <taxon>Eukaryota</taxon>
        <taxon>Metazoa</taxon>
        <taxon>Ecdysozoa</taxon>
        <taxon>Arthropoda</taxon>
        <taxon>Chelicerata</taxon>
        <taxon>Arachnida</taxon>
        <taxon>Araneae</taxon>
        <taxon>Araneomorphae</taxon>
        <taxon>Entelegynae</taxon>
        <taxon>Araneoidea</taxon>
        <taxon>Nephilidae</taxon>
        <taxon>Trichonephila</taxon>
    </lineage>
</organism>
<accession>A0A8X6RFL0</accession>
<evidence type="ECO:0000313" key="1">
    <source>
        <dbReference type="EMBL" id="GFX91314.1"/>
    </source>
</evidence>
<dbReference type="Gene3D" id="3.30.420.10">
    <property type="entry name" value="Ribonuclease H-like superfamily/Ribonuclease H"/>
    <property type="match status" value="1"/>
</dbReference>
<evidence type="ECO:0000313" key="2">
    <source>
        <dbReference type="Proteomes" id="UP000887159"/>
    </source>
</evidence>
<dbReference type="EMBL" id="BMAU01021123">
    <property type="protein sequence ID" value="GFX91314.1"/>
    <property type="molecule type" value="Genomic_DNA"/>
</dbReference>
<dbReference type="AlphaFoldDB" id="A0A8X6RFL0"/>
<dbReference type="Proteomes" id="UP000887159">
    <property type="component" value="Unassembled WGS sequence"/>
</dbReference>
<dbReference type="GO" id="GO:0003676">
    <property type="term" value="F:nucleic acid binding"/>
    <property type="evidence" value="ECO:0007669"/>
    <property type="project" value="InterPro"/>
</dbReference>